<feature type="non-terminal residue" evidence="1">
    <location>
        <position position="51"/>
    </location>
</feature>
<dbReference type="EMBL" id="ML210219">
    <property type="protein sequence ID" value="TFK23419.1"/>
    <property type="molecule type" value="Genomic_DNA"/>
</dbReference>
<dbReference type="AlphaFoldDB" id="A0A5C3KS21"/>
<feature type="non-terminal residue" evidence="1">
    <location>
        <position position="1"/>
    </location>
</feature>
<organism evidence="1 2">
    <name type="scientific">Coprinopsis marcescibilis</name>
    <name type="common">Agaric fungus</name>
    <name type="synonym">Psathyrella marcescibilis</name>
    <dbReference type="NCBI Taxonomy" id="230819"/>
    <lineage>
        <taxon>Eukaryota</taxon>
        <taxon>Fungi</taxon>
        <taxon>Dikarya</taxon>
        <taxon>Basidiomycota</taxon>
        <taxon>Agaricomycotina</taxon>
        <taxon>Agaricomycetes</taxon>
        <taxon>Agaricomycetidae</taxon>
        <taxon>Agaricales</taxon>
        <taxon>Agaricineae</taxon>
        <taxon>Psathyrellaceae</taxon>
        <taxon>Coprinopsis</taxon>
    </lineage>
</organism>
<evidence type="ECO:0000313" key="2">
    <source>
        <dbReference type="Proteomes" id="UP000307440"/>
    </source>
</evidence>
<dbReference type="OrthoDB" id="542013at2759"/>
<protein>
    <submittedName>
        <fullName evidence="1">Uncharacterized protein</fullName>
    </submittedName>
</protein>
<proteinExistence type="predicted"/>
<sequence length="51" mass="5640">EEGSRQLIYAGLGLGDNEDALRGAYLSFMKITEPSDYSISEEGLASEEKIW</sequence>
<keyword evidence="2" id="KW-1185">Reference proteome</keyword>
<dbReference type="Proteomes" id="UP000307440">
    <property type="component" value="Unassembled WGS sequence"/>
</dbReference>
<reference evidence="1 2" key="1">
    <citation type="journal article" date="2019" name="Nat. Ecol. Evol.">
        <title>Megaphylogeny resolves global patterns of mushroom evolution.</title>
        <authorList>
            <person name="Varga T."/>
            <person name="Krizsan K."/>
            <person name="Foldi C."/>
            <person name="Dima B."/>
            <person name="Sanchez-Garcia M."/>
            <person name="Sanchez-Ramirez S."/>
            <person name="Szollosi G.J."/>
            <person name="Szarkandi J.G."/>
            <person name="Papp V."/>
            <person name="Albert L."/>
            <person name="Andreopoulos W."/>
            <person name="Angelini C."/>
            <person name="Antonin V."/>
            <person name="Barry K.W."/>
            <person name="Bougher N.L."/>
            <person name="Buchanan P."/>
            <person name="Buyck B."/>
            <person name="Bense V."/>
            <person name="Catcheside P."/>
            <person name="Chovatia M."/>
            <person name="Cooper J."/>
            <person name="Damon W."/>
            <person name="Desjardin D."/>
            <person name="Finy P."/>
            <person name="Geml J."/>
            <person name="Haridas S."/>
            <person name="Hughes K."/>
            <person name="Justo A."/>
            <person name="Karasinski D."/>
            <person name="Kautmanova I."/>
            <person name="Kiss B."/>
            <person name="Kocsube S."/>
            <person name="Kotiranta H."/>
            <person name="LaButti K.M."/>
            <person name="Lechner B.E."/>
            <person name="Liimatainen K."/>
            <person name="Lipzen A."/>
            <person name="Lukacs Z."/>
            <person name="Mihaltcheva S."/>
            <person name="Morgado L.N."/>
            <person name="Niskanen T."/>
            <person name="Noordeloos M.E."/>
            <person name="Ohm R.A."/>
            <person name="Ortiz-Santana B."/>
            <person name="Ovrebo C."/>
            <person name="Racz N."/>
            <person name="Riley R."/>
            <person name="Savchenko A."/>
            <person name="Shiryaev A."/>
            <person name="Soop K."/>
            <person name="Spirin V."/>
            <person name="Szebenyi C."/>
            <person name="Tomsovsky M."/>
            <person name="Tulloss R.E."/>
            <person name="Uehling J."/>
            <person name="Grigoriev I.V."/>
            <person name="Vagvolgyi C."/>
            <person name="Papp T."/>
            <person name="Martin F.M."/>
            <person name="Miettinen O."/>
            <person name="Hibbett D.S."/>
            <person name="Nagy L.G."/>
        </authorList>
    </citation>
    <scope>NUCLEOTIDE SEQUENCE [LARGE SCALE GENOMIC DNA]</scope>
    <source>
        <strain evidence="1 2">CBS 121175</strain>
    </source>
</reference>
<dbReference type="STRING" id="230819.A0A5C3KS21"/>
<gene>
    <name evidence="1" type="ORF">FA15DRAFT_559264</name>
</gene>
<accession>A0A5C3KS21</accession>
<name>A0A5C3KS21_COPMA</name>
<evidence type="ECO:0000313" key="1">
    <source>
        <dbReference type="EMBL" id="TFK23419.1"/>
    </source>
</evidence>